<dbReference type="PROSITE" id="PS50184">
    <property type="entry name" value="VWFC_2"/>
    <property type="match status" value="2"/>
</dbReference>
<sequence>MSHQNIKSDCRAVGTRKGSSPISRPALSAVFGTMVMLFVAVQFPFADGYRMQRTQSSCYYNGTHFMEGSIVPTKEPCLMCKCTEKTLICALKVCPEQPIPPPRGCILVHKAGSCCPYLQCSKLNLAVKNNGDRKKLHFLDYYEKAAQERLEKPNSYLRRADDDEVEDNGACIINGTVYKSGSAMVSSTLCSYCYCINGRQKCVKPKCALANQKCAPVFVDSACCPIRYDCSGKTPIKNSATELSTESANHVRRINNKHYQRMSERRGYRSNGCTFGGHTYPDGEKMKSEDPCEVCYCIRGQRKCTPKKCAPAIKGCTPRVPRGECCAVRYDCKHGEQKPFGRKMEDEEESFDFFSILFGPDPDAPKEEAKNATKTIEVPVTEATPVSTTSEKSFLDLLRAGLDFIDDAGEDELLLSTTSTTEGSTFASTEAPPELQTVKVEIIQEPQAIYIEKPDFNFPVRKMPPVPIMFKPLPKIPTLLMNEPNFQNLESDSLLKENPTEVSNSLLETTVKNIPTTDVYEDKTEAEEIVVRTTTTERTITPSAKVKQALTTTELPPSTVKSTQRIRATASTRPSSTTSTSTTTTTTTTTAPTTSTTTTTTTTTAPTTSTTTTTTTTTAPITTTTTVAPTTTTTTAPTTTTSTPRTTTTKQTTKIPPTASVKSASSPTTTSTTPAIMKAESSVKNITVQMSTTVTPLKQESSSPSKSSSFKTDSTMPTEKILSTTVSTSPTSIETSTEMIKSTTTTLPTATKKIVVSEKIVQTTPQPSVSSTPIDVVIKIDQLVDKQTVETIINSLNAKIEKVTKVTATEPITTTTLATKRPNNKFVGFEPEKIPSTILSKMTTTTTESTESTVLQNDLTTSVTTENEVTSTVVPDVTTMMKEATDRLTEEISTSTQRISDSEESTVMTSTVPSETSTIQDDGSAETLTEVTDTTVNSYTDTTHEELRTEPFIVENNDTVTTTETITSIVPTKITPTVATRPPNPLKENNLLSVLLSGLSNIFDATKNDSGKQGQKNRTEYRPVTPKPIPISGFHKVSNIPSILESDLGLDYDEPTLPPSLPNLKIIPFLPADAVKKNEPPKPAKIVPPTYTYFKNHPNNYPIVNDPYETPTAYGMSNEHEILHPGLTYKAPGKPIAEYEYSYDPAINYPALTESYDVDAKNGYYNTKVIRDKYDTVDEMDYDYDTDTIHKYSEHPQKQDLFKNELKKFIPTKYEVPQEGTYVPVYDKYGVGYPEKNVYYTNHKELAYGGAKLDKIQASTDNPLFRIDGTDMSGFSPPTKTEGGFVPKEPIKDEFYYESYATTPFPIELTDDHHAKLPYNATPTSSYGVTPSNPFIDVIRTEPAPPLMSLIEDKEKLLSTLQSKNTSLEDLIGDPSEGSDEFEKQIISITTDSNYLSSVSEEHVPTQRTTPSKPNFTGFDLNFPVSVHHSEEPVSEATKPAGNAGTEHEPEPSGMFSLENMLNYLLREEDPINENKLRNSTGGSTTGSLGDGIPPFKTLPSRLTAVYDPTVGLEASLGDVKPPSDEELHDGTVTLKVESAKNDTKTLYRPSLLDLPFLNPGFHTKPINQPESDTESQNELDRYGYGGTPEHRADQYQVIAEGTPGVSAESYVVNPVDINKLKQHHSEGTAEITMKSKVKDTVGILKLAGCNIYGRMYRVGRIISELSGPCLECKCTEVGVHCTPLDCRRRR</sequence>
<dbReference type="SMART" id="SM00214">
    <property type="entry name" value="VWC"/>
    <property type="match status" value="3"/>
</dbReference>
<dbReference type="PANTHER" id="PTHR46698">
    <property type="entry name" value="CROSSVEINLESS 2"/>
    <property type="match status" value="1"/>
</dbReference>
<feature type="domain" description="VWFC" evidence="6">
    <location>
        <begin position="271"/>
        <end position="333"/>
    </location>
</feature>
<keyword evidence="5" id="KW-0472">Membrane</keyword>
<dbReference type="SUPFAM" id="SSF57603">
    <property type="entry name" value="FnI-like domain"/>
    <property type="match status" value="3"/>
</dbReference>
<feature type="transmembrane region" description="Helical" evidence="5">
    <location>
        <begin position="26"/>
        <end position="45"/>
    </location>
</feature>
<dbReference type="VEuPathDB" id="VectorBase:AFUN005249"/>
<dbReference type="VEuPathDB" id="VectorBase:AFUN2_011288"/>
<keyword evidence="5" id="KW-0812">Transmembrane</keyword>
<feature type="region of interest" description="Disordered" evidence="4">
    <location>
        <begin position="548"/>
        <end position="672"/>
    </location>
</feature>
<dbReference type="STRING" id="62324.A0A182RGA5"/>
<evidence type="ECO:0000256" key="1">
    <source>
        <dbReference type="ARBA" id="ARBA00004613"/>
    </source>
</evidence>
<dbReference type="InterPro" id="IPR001007">
    <property type="entry name" value="VWF_dom"/>
</dbReference>
<feature type="region of interest" description="Disordered" evidence="4">
    <location>
        <begin position="1429"/>
        <end position="1454"/>
    </location>
</feature>
<keyword evidence="2" id="KW-0964">Secreted</keyword>
<feature type="region of interest" description="Disordered" evidence="4">
    <location>
        <begin position="1562"/>
        <end position="1583"/>
    </location>
</feature>
<keyword evidence="3" id="KW-0732">Signal</keyword>
<feature type="compositionally biased region" description="Polar residues" evidence="4">
    <location>
        <begin position="549"/>
        <end position="566"/>
    </location>
</feature>
<name>A0A182RGA5_ANOFN</name>
<dbReference type="EnsemblMetazoa" id="AFUN005249-RA">
    <property type="protein sequence ID" value="AFUN005249-PA"/>
    <property type="gene ID" value="AFUN005249"/>
</dbReference>
<dbReference type="PANTHER" id="PTHR46698:SF3">
    <property type="entry name" value="TENECTIN ISOFORM 1-RELATED"/>
    <property type="match status" value="1"/>
</dbReference>
<feature type="region of interest" description="Disordered" evidence="4">
    <location>
        <begin position="889"/>
        <end position="924"/>
    </location>
</feature>
<feature type="compositionally biased region" description="Low complexity" evidence="4">
    <location>
        <begin position="568"/>
        <end position="672"/>
    </location>
</feature>
<evidence type="ECO:0000256" key="4">
    <source>
        <dbReference type="SAM" id="MobiDB-lite"/>
    </source>
</evidence>
<evidence type="ECO:0000256" key="2">
    <source>
        <dbReference type="ARBA" id="ARBA00022525"/>
    </source>
</evidence>
<evidence type="ECO:0000256" key="3">
    <source>
        <dbReference type="ARBA" id="ARBA00022729"/>
    </source>
</evidence>
<keyword evidence="5" id="KW-1133">Transmembrane helix</keyword>
<evidence type="ECO:0000256" key="5">
    <source>
        <dbReference type="SAM" id="Phobius"/>
    </source>
</evidence>
<dbReference type="Gene3D" id="2.10.70.10">
    <property type="entry name" value="Complement Module, domain 1"/>
    <property type="match status" value="1"/>
</dbReference>
<feature type="compositionally biased region" description="Polar residues" evidence="4">
    <location>
        <begin position="891"/>
        <end position="924"/>
    </location>
</feature>
<comment type="subcellular location">
    <subcellularLocation>
        <location evidence="1">Secreted</location>
    </subcellularLocation>
</comment>
<reference evidence="7" key="1">
    <citation type="submission" date="2020-05" db="UniProtKB">
        <authorList>
            <consortium name="EnsemblMetazoa"/>
        </authorList>
    </citation>
    <scope>IDENTIFICATION</scope>
    <source>
        <strain evidence="7">FUMOZ</strain>
    </source>
</reference>
<dbReference type="InterPro" id="IPR052424">
    <property type="entry name" value="Kielin_Chordin-BMP_Reg"/>
</dbReference>
<feature type="region of interest" description="Disordered" evidence="4">
    <location>
        <begin position="1006"/>
        <end position="1028"/>
    </location>
</feature>
<evidence type="ECO:0000313" key="7">
    <source>
        <dbReference type="EnsemblMetazoa" id="AFUN005249-PA"/>
    </source>
</evidence>
<feature type="region of interest" description="Disordered" evidence="4">
    <location>
        <begin position="694"/>
        <end position="716"/>
    </location>
</feature>
<feature type="compositionally biased region" description="Basic and acidic residues" evidence="4">
    <location>
        <begin position="1"/>
        <end position="10"/>
    </location>
</feature>
<organism evidence="7">
    <name type="scientific">Anopheles funestus</name>
    <name type="common">African malaria mosquito</name>
    <dbReference type="NCBI Taxonomy" id="62324"/>
    <lineage>
        <taxon>Eukaryota</taxon>
        <taxon>Metazoa</taxon>
        <taxon>Ecdysozoa</taxon>
        <taxon>Arthropoda</taxon>
        <taxon>Hexapoda</taxon>
        <taxon>Insecta</taxon>
        <taxon>Pterygota</taxon>
        <taxon>Neoptera</taxon>
        <taxon>Endopterygota</taxon>
        <taxon>Diptera</taxon>
        <taxon>Nematocera</taxon>
        <taxon>Culicoidea</taxon>
        <taxon>Culicidae</taxon>
        <taxon>Anophelinae</taxon>
        <taxon>Anopheles</taxon>
    </lineage>
</organism>
<protein>
    <recommendedName>
        <fullName evidence="6">VWFC domain-containing protein</fullName>
    </recommendedName>
</protein>
<evidence type="ECO:0000259" key="6">
    <source>
        <dbReference type="PROSITE" id="PS50184"/>
    </source>
</evidence>
<feature type="domain" description="VWFC" evidence="6">
    <location>
        <begin position="56"/>
        <end position="121"/>
    </location>
</feature>
<proteinExistence type="predicted"/>
<feature type="region of interest" description="Disordered" evidence="4">
    <location>
        <begin position="1"/>
        <end position="22"/>
    </location>
</feature>
<accession>A0A182RGA5</accession>
<dbReference type="GO" id="GO:0005576">
    <property type="term" value="C:extracellular region"/>
    <property type="evidence" value="ECO:0007669"/>
    <property type="project" value="UniProtKB-SubCell"/>
</dbReference>